<organism evidence="1 2">
    <name type="scientific">Streptosporangium lutulentum</name>
    <dbReference type="NCBI Taxonomy" id="1461250"/>
    <lineage>
        <taxon>Bacteria</taxon>
        <taxon>Bacillati</taxon>
        <taxon>Actinomycetota</taxon>
        <taxon>Actinomycetes</taxon>
        <taxon>Streptosporangiales</taxon>
        <taxon>Streptosporangiaceae</taxon>
        <taxon>Streptosporangium</taxon>
    </lineage>
</organism>
<keyword evidence="2" id="KW-1185">Reference proteome</keyword>
<reference evidence="1 2" key="1">
    <citation type="submission" date="2023-07" db="EMBL/GenBank/DDBJ databases">
        <title>Sequencing the genomes of 1000 actinobacteria strains.</title>
        <authorList>
            <person name="Klenk H.-P."/>
        </authorList>
    </citation>
    <scope>NUCLEOTIDE SEQUENCE [LARGE SCALE GENOMIC DNA]</scope>
    <source>
        <strain evidence="1 2">DSM 46740</strain>
    </source>
</reference>
<gene>
    <name evidence="1" type="ORF">J2853_009761</name>
</gene>
<protein>
    <submittedName>
        <fullName evidence="1">Uncharacterized protein</fullName>
    </submittedName>
</protein>
<proteinExistence type="predicted"/>
<dbReference type="Proteomes" id="UP001225356">
    <property type="component" value="Unassembled WGS sequence"/>
</dbReference>
<sequence>MSAQAPWLGHICERATSVAITAMRGDAAGVRITMASSHGVEPALLALHRHGYAAYIDADGSSDIASIRVLGWSHPRVLARINHLRAALRQLHAGHRYMAEQVLARTFAVPDMRRLPTDFELAASLLTMAGLIEWLSEQVYGAR</sequence>
<evidence type="ECO:0000313" key="1">
    <source>
        <dbReference type="EMBL" id="MDP9850465.1"/>
    </source>
</evidence>
<dbReference type="RefSeq" id="WP_307569517.1">
    <property type="nucleotide sequence ID" value="NZ_JAUSQU010000003.1"/>
</dbReference>
<accession>A0ABT9QUL7</accession>
<name>A0ABT9QUL7_9ACTN</name>
<dbReference type="EMBL" id="JAUSQU010000003">
    <property type="protein sequence ID" value="MDP9850465.1"/>
    <property type="molecule type" value="Genomic_DNA"/>
</dbReference>
<comment type="caution">
    <text evidence="1">The sequence shown here is derived from an EMBL/GenBank/DDBJ whole genome shotgun (WGS) entry which is preliminary data.</text>
</comment>
<evidence type="ECO:0000313" key="2">
    <source>
        <dbReference type="Proteomes" id="UP001225356"/>
    </source>
</evidence>